<name>U7QKF0_9CYAN</name>
<reference evidence="1 2" key="1">
    <citation type="journal article" date="2013" name="Front. Microbiol.">
        <title>Comparative genomic analyses of the cyanobacterium, Lyngbya aestuarii BL J, a powerful hydrogen producer.</title>
        <authorList>
            <person name="Kothari A."/>
            <person name="Vaughn M."/>
            <person name="Garcia-Pichel F."/>
        </authorList>
    </citation>
    <scope>NUCLEOTIDE SEQUENCE [LARGE SCALE GENOMIC DNA]</scope>
    <source>
        <strain evidence="1 2">BL J</strain>
    </source>
</reference>
<keyword evidence="2" id="KW-1185">Reference proteome</keyword>
<proteinExistence type="predicted"/>
<dbReference type="AlphaFoldDB" id="U7QKF0"/>
<comment type="caution">
    <text evidence="1">The sequence shown here is derived from an EMBL/GenBank/DDBJ whole genome shotgun (WGS) entry which is preliminary data.</text>
</comment>
<protein>
    <submittedName>
        <fullName evidence="1">Uncharacterized protein</fullName>
    </submittedName>
</protein>
<dbReference type="EMBL" id="AUZM01000011">
    <property type="protein sequence ID" value="ERT08419.1"/>
    <property type="molecule type" value="Genomic_DNA"/>
</dbReference>
<accession>U7QKF0</accession>
<evidence type="ECO:0000313" key="1">
    <source>
        <dbReference type="EMBL" id="ERT08419.1"/>
    </source>
</evidence>
<sequence length="38" mass="4047">MITCGLNTVKVGLGLVYNSKFIKVVGAIAKPLSKKIKN</sequence>
<gene>
    <name evidence="1" type="ORF">M595_1576</name>
</gene>
<evidence type="ECO:0000313" key="2">
    <source>
        <dbReference type="Proteomes" id="UP000017127"/>
    </source>
</evidence>
<organism evidence="1 2">
    <name type="scientific">Lyngbya aestuarii BL J</name>
    <dbReference type="NCBI Taxonomy" id="1348334"/>
    <lineage>
        <taxon>Bacteria</taxon>
        <taxon>Bacillati</taxon>
        <taxon>Cyanobacteriota</taxon>
        <taxon>Cyanophyceae</taxon>
        <taxon>Oscillatoriophycideae</taxon>
        <taxon>Oscillatoriales</taxon>
        <taxon>Microcoleaceae</taxon>
        <taxon>Lyngbya</taxon>
    </lineage>
</organism>
<dbReference type="Proteomes" id="UP000017127">
    <property type="component" value="Unassembled WGS sequence"/>
</dbReference>